<dbReference type="GO" id="GO:0000981">
    <property type="term" value="F:DNA-binding transcription factor activity, RNA polymerase II-specific"/>
    <property type="evidence" value="ECO:0007669"/>
    <property type="project" value="InterPro"/>
</dbReference>
<dbReference type="EMBL" id="JAAGWQ010000103">
    <property type="protein sequence ID" value="KAF5667149.1"/>
    <property type="molecule type" value="Genomic_DNA"/>
</dbReference>
<dbReference type="AlphaFoldDB" id="A0A8H5T7L0"/>
<dbReference type="PROSITE" id="PS50048">
    <property type="entry name" value="ZN2_CY6_FUNGAL_2"/>
    <property type="match status" value="1"/>
</dbReference>
<organism evidence="7 8">
    <name type="scientific">Fusarium heterosporum</name>
    <dbReference type="NCBI Taxonomy" id="42747"/>
    <lineage>
        <taxon>Eukaryota</taxon>
        <taxon>Fungi</taxon>
        <taxon>Dikarya</taxon>
        <taxon>Ascomycota</taxon>
        <taxon>Pezizomycotina</taxon>
        <taxon>Sordariomycetes</taxon>
        <taxon>Hypocreomycetidae</taxon>
        <taxon>Hypocreales</taxon>
        <taxon>Nectriaceae</taxon>
        <taxon>Fusarium</taxon>
        <taxon>Fusarium heterosporum species complex</taxon>
    </lineage>
</organism>
<evidence type="ECO:0000256" key="5">
    <source>
        <dbReference type="ARBA" id="ARBA00023242"/>
    </source>
</evidence>
<dbReference type="CDD" id="cd00067">
    <property type="entry name" value="GAL4"/>
    <property type="match status" value="1"/>
</dbReference>
<evidence type="ECO:0000259" key="6">
    <source>
        <dbReference type="PROSITE" id="PS50048"/>
    </source>
</evidence>
<gene>
    <name evidence="7" type="ORF">FHETE_5852</name>
</gene>
<dbReference type="OrthoDB" id="5355161at2759"/>
<keyword evidence="3" id="KW-0805">Transcription regulation</keyword>
<dbReference type="SUPFAM" id="SSF57701">
    <property type="entry name" value="Zn2/Cys6 DNA-binding domain"/>
    <property type="match status" value="1"/>
</dbReference>
<feature type="domain" description="Zn(2)-C6 fungal-type" evidence="6">
    <location>
        <begin position="9"/>
        <end position="39"/>
    </location>
</feature>
<dbReference type="Pfam" id="PF00172">
    <property type="entry name" value="Zn_clus"/>
    <property type="match status" value="1"/>
</dbReference>
<keyword evidence="2" id="KW-0862">Zinc</keyword>
<keyword evidence="8" id="KW-1185">Reference proteome</keyword>
<dbReference type="Gene3D" id="4.10.240.10">
    <property type="entry name" value="Zn(2)-C6 fungal-type DNA-binding domain"/>
    <property type="match status" value="1"/>
</dbReference>
<evidence type="ECO:0000313" key="8">
    <source>
        <dbReference type="Proteomes" id="UP000567885"/>
    </source>
</evidence>
<dbReference type="InterPro" id="IPR036864">
    <property type="entry name" value="Zn2-C6_fun-type_DNA-bd_sf"/>
</dbReference>
<reference evidence="7 8" key="1">
    <citation type="submission" date="2020-05" db="EMBL/GenBank/DDBJ databases">
        <title>Identification and distribution of gene clusters putatively required for synthesis of sphingolipid metabolism inhibitors in phylogenetically diverse species of the filamentous fungus Fusarium.</title>
        <authorList>
            <person name="Kim H.-S."/>
            <person name="Busman M."/>
            <person name="Brown D.W."/>
            <person name="Divon H."/>
            <person name="Uhlig S."/>
            <person name="Proctor R.H."/>
        </authorList>
    </citation>
    <scope>NUCLEOTIDE SEQUENCE [LARGE SCALE GENOMIC DNA]</scope>
    <source>
        <strain evidence="7 8">NRRL 20693</strain>
    </source>
</reference>
<dbReference type="PROSITE" id="PS00463">
    <property type="entry name" value="ZN2_CY6_FUNGAL_1"/>
    <property type="match status" value="1"/>
</dbReference>
<comment type="caution">
    <text evidence="7">The sequence shown here is derived from an EMBL/GenBank/DDBJ whole genome shotgun (WGS) entry which is preliminary data.</text>
</comment>
<evidence type="ECO:0000256" key="4">
    <source>
        <dbReference type="ARBA" id="ARBA00023163"/>
    </source>
</evidence>
<protein>
    <recommendedName>
        <fullName evidence="6">Zn(2)-C6 fungal-type domain-containing protein</fullName>
    </recommendedName>
</protein>
<sequence>MGSTSKFKACYACTNGKRKCDKAQPICGRCNDRDVECRYPVVKRKTLHTPAFTPERSSVTPGVFGFAQIAFSPPTHDVIDLHEWTRSLGNWSSLPAPEIQNESPANTTSSTTLPSHDSIEFFLKPDTWAIRHIPLNTPVFSNSVCMNYVSGIREFFTEWVTSSHSPFIHNQLYADSGLPGTIQDAFTCIVLNNTKTPENETVIDEMLASKMSSLLKSYTAYSQADQNTDDQESLTTREHLARTQALFVHLVLALFSPSIGARASSEQHIQTLLSWTRQLWEVAIRDPEIAPVNNDSGSATTHAIVVDALFDNDPLPRIWRSWVLSESIRRIWLMATSTIGVYLTLRQKWAECHGGIYFTARRDLWDAKSASTWAKAIRRSDPLFVCSLQCESLFLTAKASEVDKMLVNMFTIMWGVERVENWVARTAEPGDDLRVWKGADLPMEKGRMAVI</sequence>
<dbReference type="GO" id="GO:0008270">
    <property type="term" value="F:zinc ion binding"/>
    <property type="evidence" value="ECO:0007669"/>
    <property type="project" value="InterPro"/>
</dbReference>
<evidence type="ECO:0000256" key="2">
    <source>
        <dbReference type="ARBA" id="ARBA00022833"/>
    </source>
</evidence>
<accession>A0A8H5T7L0</accession>
<dbReference type="SMART" id="SM00066">
    <property type="entry name" value="GAL4"/>
    <property type="match status" value="1"/>
</dbReference>
<dbReference type="Proteomes" id="UP000567885">
    <property type="component" value="Unassembled WGS sequence"/>
</dbReference>
<evidence type="ECO:0000256" key="1">
    <source>
        <dbReference type="ARBA" id="ARBA00022723"/>
    </source>
</evidence>
<keyword evidence="1" id="KW-0479">Metal-binding</keyword>
<proteinExistence type="predicted"/>
<dbReference type="PANTHER" id="PTHR47660:SF2">
    <property type="entry name" value="TRANSCRIPTION FACTOR WITH C2H2 AND ZN(2)-CYS(6) DNA BINDING DOMAIN (EUROFUNG)"/>
    <property type="match status" value="1"/>
</dbReference>
<keyword evidence="5" id="KW-0539">Nucleus</keyword>
<keyword evidence="4" id="KW-0804">Transcription</keyword>
<dbReference type="PANTHER" id="PTHR47660">
    <property type="entry name" value="TRANSCRIPTION FACTOR WITH C2H2 AND ZN(2)-CYS(6) DNA BINDING DOMAIN (EUROFUNG)-RELATED-RELATED"/>
    <property type="match status" value="1"/>
</dbReference>
<dbReference type="InterPro" id="IPR001138">
    <property type="entry name" value="Zn2Cys6_DnaBD"/>
</dbReference>
<name>A0A8H5T7L0_FUSHE</name>
<evidence type="ECO:0000313" key="7">
    <source>
        <dbReference type="EMBL" id="KAF5667149.1"/>
    </source>
</evidence>
<evidence type="ECO:0000256" key="3">
    <source>
        <dbReference type="ARBA" id="ARBA00023015"/>
    </source>
</evidence>